<reference evidence="1" key="1">
    <citation type="journal article" date="2023" name="G3 (Bethesda)">
        <title>A reference genome for the long-term kleptoplast-retaining sea slug Elysia crispata morphotype clarki.</title>
        <authorList>
            <person name="Eastman K.E."/>
            <person name="Pendleton A.L."/>
            <person name="Shaikh M.A."/>
            <person name="Suttiyut T."/>
            <person name="Ogas R."/>
            <person name="Tomko P."/>
            <person name="Gavelis G."/>
            <person name="Widhalm J.R."/>
            <person name="Wisecaver J.H."/>
        </authorList>
    </citation>
    <scope>NUCLEOTIDE SEQUENCE</scope>
    <source>
        <strain evidence="1">ECLA1</strain>
    </source>
</reference>
<organism evidence="1 2">
    <name type="scientific">Elysia crispata</name>
    <name type="common">lettuce slug</name>
    <dbReference type="NCBI Taxonomy" id="231223"/>
    <lineage>
        <taxon>Eukaryota</taxon>
        <taxon>Metazoa</taxon>
        <taxon>Spiralia</taxon>
        <taxon>Lophotrochozoa</taxon>
        <taxon>Mollusca</taxon>
        <taxon>Gastropoda</taxon>
        <taxon>Heterobranchia</taxon>
        <taxon>Euthyneura</taxon>
        <taxon>Panpulmonata</taxon>
        <taxon>Sacoglossa</taxon>
        <taxon>Placobranchoidea</taxon>
        <taxon>Plakobranchidae</taxon>
        <taxon>Elysia</taxon>
    </lineage>
</organism>
<accession>A0AAE1DCD0</accession>
<name>A0AAE1DCD0_9GAST</name>
<comment type="caution">
    <text evidence="1">The sequence shown here is derived from an EMBL/GenBank/DDBJ whole genome shotgun (WGS) entry which is preliminary data.</text>
</comment>
<protein>
    <submittedName>
        <fullName evidence="1">Uncharacterized protein</fullName>
    </submittedName>
</protein>
<dbReference type="Proteomes" id="UP001283361">
    <property type="component" value="Unassembled WGS sequence"/>
</dbReference>
<dbReference type="AlphaFoldDB" id="A0AAE1DCD0"/>
<dbReference type="EMBL" id="JAWDGP010004327">
    <property type="protein sequence ID" value="KAK3765242.1"/>
    <property type="molecule type" value="Genomic_DNA"/>
</dbReference>
<proteinExistence type="predicted"/>
<gene>
    <name evidence="1" type="ORF">RRG08_051866</name>
</gene>
<evidence type="ECO:0000313" key="2">
    <source>
        <dbReference type="Proteomes" id="UP001283361"/>
    </source>
</evidence>
<evidence type="ECO:0000313" key="1">
    <source>
        <dbReference type="EMBL" id="KAK3765242.1"/>
    </source>
</evidence>
<keyword evidence="2" id="KW-1185">Reference proteome</keyword>
<sequence length="92" mass="10404">MGEKPQDFNPLSAARCNKDDALKRRPDFFPRLPTPITRAHPVEITPAEFRLIYRSPVLRGPEDLFTNAAILSEHRAGQTVASEEIKDCTNTR</sequence>